<dbReference type="EMBL" id="VHSH01000002">
    <property type="protein sequence ID" value="TQV82178.1"/>
    <property type="molecule type" value="Genomic_DNA"/>
</dbReference>
<keyword evidence="3" id="KW-0560">Oxidoreductase</keyword>
<evidence type="ECO:0000256" key="1">
    <source>
        <dbReference type="ARBA" id="ARBA00022630"/>
    </source>
</evidence>
<dbReference type="OrthoDB" id="7247902at2"/>
<keyword evidence="1" id="KW-0285">Flavoprotein</keyword>
<sequence>MNRPDTPGFAPISRAYNRVFKPGRLSLGLVAPLEAYMIEEMPTLERHIERVKLAEELGFSAIWLRDIPFSVPSFGDVGQIYDPFVYLGALAACTERIGLGVASVILPLRHPAHVAKAAASADLLSGGRVLLGVASGDRPEEYPALNMDYDERGARFRDSVNYMRAAFETNPRFEGLHGRLNGYMDMLPKPVAGRIPMLITGGCQQTPEWVAEQGDGWMTYPRNPDVQGSMVAEYRQRVLDGGGTDKPVMQSLYVDVLAKPDAPARPIHLGFSAGTGFLLQYLREVESLGVNHVALNLRFNNADIETTLKRIAEELLPEFSQ</sequence>
<dbReference type="InterPro" id="IPR051260">
    <property type="entry name" value="Diverse_substr_monoxygenases"/>
</dbReference>
<evidence type="ECO:0000259" key="5">
    <source>
        <dbReference type="Pfam" id="PF00296"/>
    </source>
</evidence>
<dbReference type="PANTHER" id="PTHR30011">
    <property type="entry name" value="ALKANESULFONATE MONOOXYGENASE-RELATED"/>
    <property type="match status" value="1"/>
</dbReference>
<dbReference type="Proteomes" id="UP000315252">
    <property type="component" value="Unassembled WGS sequence"/>
</dbReference>
<dbReference type="InterPro" id="IPR011251">
    <property type="entry name" value="Luciferase-like_dom"/>
</dbReference>
<evidence type="ECO:0000313" key="6">
    <source>
        <dbReference type="EMBL" id="TQV82178.1"/>
    </source>
</evidence>
<name>A0A545TY79_9PROT</name>
<dbReference type="GO" id="GO:0016705">
    <property type="term" value="F:oxidoreductase activity, acting on paired donors, with incorporation or reduction of molecular oxygen"/>
    <property type="evidence" value="ECO:0007669"/>
    <property type="project" value="InterPro"/>
</dbReference>
<reference evidence="6 7" key="1">
    <citation type="submission" date="2019-06" db="EMBL/GenBank/DDBJ databases">
        <title>Whole genome sequence for Rhodospirillaceae sp. R148.</title>
        <authorList>
            <person name="Wang G."/>
        </authorList>
    </citation>
    <scope>NUCLEOTIDE SEQUENCE [LARGE SCALE GENOMIC DNA]</scope>
    <source>
        <strain evidence="6 7">R148</strain>
    </source>
</reference>
<keyword evidence="7" id="KW-1185">Reference proteome</keyword>
<evidence type="ECO:0000256" key="3">
    <source>
        <dbReference type="ARBA" id="ARBA00023002"/>
    </source>
</evidence>
<dbReference type="InterPro" id="IPR020020">
    <property type="entry name" value="Luciferase-type_oxidoreductase"/>
</dbReference>
<dbReference type="RefSeq" id="WP_142895808.1">
    <property type="nucleotide sequence ID" value="NZ_ML660053.1"/>
</dbReference>
<dbReference type="NCBIfam" id="TIGR03571">
    <property type="entry name" value="lucif_BA3436"/>
    <property type="match status" value="1"/>
</dbReference>
<accession>A0A545TY79</accession>
<evidence type="ECO:0000256" key="4">
    <source>
        <dbReference type="ARBA" id="ARBA00023033"/>
    </source>
</evidence>
<proteinExistence type="predicted"/>
<comment type="caution">
    <text evidence="6">The sequence shown here is derived from an EMBL/GenBank/DDBJ whole genome shotgun (WGS) entry which is preliminary data.</text>
</comment>
<dbReference type="GO" id="GO:0004497">
    <property type="term" value="F:monooxygenase activity"/>
    <property type="evidence" value="ECO:0007669"/>
    <property type="project" value="UniProtKB-KW"/>
</dbReference>
<dbReference type="PANTHER" id="PTHR30011:SF16">
    <property type="entry name" value="C2H2 FINGER DOMAIN TRANSCRIPTION FACTOR (EUROFUNG)-RELATED"/>
    <property type="match status" value="1"/>
</dbReference>
<dbReference type="AlphaFoldDB" id="A0A545TY79"/>
<gene>
    <name evidence="6" type="ORF">FKG95_08125</name>
</gene>
<dbReference type="InterPro" id="IPR036661">
    <property type="entry name" value="Luciferase-like_sf"/>
</dbReference>
<keyword evidence="2" id="KW-0288">FMN</keyword>
<evidence type="ECO:0000256" key="2">
    <source>
        <dbReference type="ARBA" id="ARBA00022643"/>
    </source>
</evidence>
<evidence type="ECO:0000313" key="7">
    <source>
        <dbReference type="Proteomes" id="UP000315252"/>
    </source>
</evidence>
<dbReference type="SUPFAM" id="SSF51679">
    <property type="entry name" value="Bacterial luciferase-like"/>
    <property type="match status" value="1"/>
</dbReference>
<organism evidence="6 7">
    <name type="scientific">Denitrobaculum tricleocarpae</name>
    <dbReference type="NCBI Taxonomy" id="2591009"/>
    <lineage>
        <taxon>Bacteria</taxon>
        <taxon>Pseudomonadati</taxon>
        <taxon>Pseudomonadota</taxon>
        <taxon>Alphaproteobacteria</taxon>
        <taxon>Rhodospirillales</taxon>
        <taxon>Rhodospirillaceae</taxon>
        <taxon>Denitrobaculum</taxon>
    </lineage>
</organism>
<keyword evidence="4" id="KW-0503">Monooxygenase</keyword>
<protein>
    <submittedName>
        <fullName evidence="6">LLM class oxidoreductase</fullName>
    </submittedName>
</protein>
<dbReference type="Pfam" id="PF00296">
    <property type="entry name" value="Bac_luciferase"/>
    <property type="match status" value="1"/>
</dbReference>
<feature type="domain" description="Luciferase-like" evidence="5">
    <location>
        <begin position="40"/>
        <end position="241"/>
    </location>
</feature>
<dbReference type="Gene3D" id="3.20.20.30">
    <property type="entry name" value="Luciferase-like domain"/>
    <property type="match status" value="1"/>
</dbReference>